<dbReference type="EMBL" id="DRGN01000125">
    <property type="protein sequence ID" value="HEU00426.1"/>
    <property type="molecule type" value="Genomic_DNA"/>
</dbReference>
<dbReference type="Proteomes" id="UP000885680">
    <property type="component" value="Unassembled WGS sequence"/>
</dbReference>
<keyword evidence="3" id="KW-0238">DNA-binding</keyword>
<dbReference type="PANTHER" id="PTHR30346:SF0">
    <property type="entry name" value="HCA OPERON TRANSCRIPTIONAL ACTIVATOR HCAR"/>
    <property type="match status" value="1"/>
</dbReference>
<dbReference type="GO" id="GO:0003677">
    <property type="term" value="F:DNA binding"/>
    <property type="evidence" value="ECO:0007669"/>
    <property type="project" value="UniProtKB-KW"/>
</dbReference>
<comment type="caution">
    <text evidence="6">The sequence shown here is derived from an EMBL/GenBank/DDBJ whole genome shotgun (WGS) entry which is preliminary data.</text>
</comment>
<dbReference type="InterPro" id="IPR036390">
    <property type="entry name" value="WH_DNA-bd_sf"/>
</dbReference>
<dbReference type="Pfam" id="PF00126">
    <property type="entry name" value="HTH_1"/>
    <property type="match status" value="1"/>
</dbReference>
<dbReference type="GO" id="GO:0032993">
    <property type="term" value="C:protein-DNA complex"/>
    <property type="evidence" value="ECO:0007669"/>
    <property type="project" value="TreeGrafter"/>
</dbReference>
<dbReference type="InterPro" id="IPR000847">
    <property type="entry name" value="LysR_HTH_N"/>
</dbReference>
<dbReference type="PROSITE" id="PS50931">
    <property type="entry name" value="HTH_LYSR"/>
    <property type="match status" value="1"/>
</dbReference>
<protein>
    <submittedName>
        <fullName evidence="6">LysR family transcriptional regulator</fullName>
    </submittedName>
</protein>
<evidence type="ECO:0000256" key="1">
    <source>
        <dbReference type="ARBA" id="ARBA00009437"/>
    </source>
</evidence>
<evidence type="ECO:0000256" key="3">
    <source>
        <dbReference type="ARBA" id="ARBA00023125"/>
    </source>
</evidence>
<dbReference type="AlphaFoldDB" id="A0A9C9NF21"/>
<evidence type="ECO:0000256" key="4">
    <source>
        <dbReference type="ARBA" id="ARBA00023163"/>
    </source>
</evidence>
<feature type="domain" description="HTH lysR-type" evidence="5">
    <location>
        <begin position="1"/>
        <end position="58"/>
    </location>
</feature>
<proteinExistence type="inferred from homology"/>
<keyword evidence="4" id="KW-0804">Transcription</keyword>
<sequence length="323" mass="34539">MDMKALRMTAAAIEAGSMREVSGRFSVSPSAISQAVRKVEDHFGVPLFHRDVRPLMPTAAGLALASEMRAVEVIIEGMAGKVRATAASIGAIDLRIGLVDTVAGTIAAKIFQKMASEHPALRLSGMSGLADGVGEALSRRRIDIAITCDSAYNAGFETRPIATEQYVLLVKTTSLADLENLDLQEVLDRNVLVRHSGRSFVGAQVERYLQQAEVSCRRVFEFDMSDAVVALVANGAGVAITTPLCILQGIAHVEGVSVIPLPGPPLSRQLLVVFRRGEFDGYARDLALIARDILKTDTCGRFKRLAPQISGAIRVDGKDAATN</sequence>
<dbReference type="GO" id="GO:0003700">
    <property type="term" value="F:DNA-binding transcription factor activity"/>
    <property type="evidence" value="ECO:0007669"/>
    <property type="project" value="InterPro"/>
</dbReference>
<dbReference type="SUPFAM" id="SSF53850">
    <property type="entry name" value="Periplasmic binding protein-like II"/>
    <property type="match status" value="1"/>
</dbReference>
<dbReference type="InterPro" id="IPR005119">
    <property type="entry name" value="LysR_subst-bd"/>
</dbReference>
<dbReference type="Pfam" id="PF03466">
    <property type="entry name" value="LysR_substrate"/>
    <property type="match status" value="1"/>
</dbReference>
<comment type="similarity">
    <text evidence="1">Belongs to the LysR transcriptional regulatory family.</text>
</comment>
<evidence type="ECO:0000313" key="6">
    <source>
        <dbReference type="EMBL" id="HEU00426.1"/>
    </source>
</evidence>
<dbReference type="SUPFAM" id="SSF46785">
    <property type="entry name" value="Winged helix' DNA-binding domain"/>
    <property type="match status" value="1"/>
</dbReference>
<dbReference type="CDD" id="cd05466">
    <property type="entry name" value="PBP2_LTTR_substrate"/>
    <property type="match status" value="1"/>
</dbReference>
<evidence type="ECO:0000313" key="7">
    <source>
        <dbReference type="Proteomes" id="UP000885680"/>
    </source>
</evidence>
<accession>A0A9C9NF21</accession>
<organism evidence="6 7">
    <name type="scientific">Aurantimonas coralicida</name>
    <dbReference type="NCBI Taxonomy" id="182270"/>
    <lineage>
        <taxon>Bacteria</taxon>
        <taxon>Pseudomonadati</taxon>
        <taxon>Pseudomonadota</taxon>
        <taxon>Alphaproteobacteria</taxon>
        <taxon>Hyphomicrobiales</taxon>
        <taxon>Aurantimonadaceae</taxon>
        <taxon>Aurantimonas</taxon>
    </lineage>
</organism>
<dbReference type="PANTHER" id="PTHR30346">
    <property type="entry name" value="TRANSCRIPTIONAL DUAL REGULATOR HCAR-RELATED"/>
    <property type="match status" value="1"/>
</dbReference>
<dbReference type="InterPro" id="IPR036388">
    <property type="entry name" value="WH-like_DNA-bd_sf"/>
</dbReference>
<reference evidence="6" key="1">
    <citation type="journal article" date="2020" name="mSystems">
        <title>Genome- and Community-Level Interaction Insights into Carbon Utilization and Element Cycling Functions of Hydrothermarchaeota in Hydrothermal Sediment.</title>
        <authorList>
            <person name="Zhou Z."/>
            <person name="Liu Y."/>
            <person name="Xu W."/>
            <person name="Pan J."/>
            <person name="Luo Z.H."/>
            <person name="Li M."/>
        </authorList>
    </citation>
    <scope>NUCLEOTIDE SEQUENCE</scope>
    <source>
        <strain evidence="6">HyVt-347</strain>
    </source>
</reference>
<dbReference type="Gene3D" id="1.10.10.10">
    <property type="entry name" value="Winged helix-like DNA-binding domain superfamily/Winged helix DNA-binding domain"/>
    <property type="match status" value="1"/>
</dbReference>
<gene>
    <name evidence="6" type="ORF">ENH89_08730</name>
</gene>
<evidence type="ECO:0000259" key="5">
    <source>
        <dbReference type="PROSITE" id="PS50931"/>
    </source>
</evidence>
<dbReference type="Gene3D" id="3.40.190.10">
    <property type="entry name" value="Periplasmic binding protein-like II"/>
    <property type="match status" value="2"/>
</dbReference>
<keyword evidence="2" id="KW-0805">Transcription regulation</keyword>
<evidence type="ECO:0000256" key="2">
    <source>
        <dbReference type="ARBA" id="ARBA00023015"/>
    </source>
</evidence>
<name>A0A9C9NF21_9HYPH</name>